<feature type="compositionally biased region" description="Low complexity" evidence="1">
    <location>
        <begin position="45"/>
        <end position="64"/>
    </location>
</feature>
<proteinExistence type="predicted"/>
<dbReference type="Proteomes" id="UP001642501">
    <property type="component" value="Unassembled WGS sequence"/>
</dbReference>
<evidence type="ECO:0000256" key="2">
    <source>
        <dbReference type="SAM" id="Phobius"/>
    </source>
</evidence>
<keyword evidence="2" id="KW-1133">Transmembrane helix</keyword>
<sequence length="854" mass="92257">MATTSTLRRYWSPTSPTSPSSPMQIQMPASQLPASPPPTQRKRWSGSPALTPGSSTTSTLSPSSSTALSATLTAASSAEDVVSGITLRLPSPVPYTSEHVITYIPPLVDGAGGTLSRWQRANQWQAGTPSMLSPAHTLYGKVPGINRLSRAKRPGAAPSANTQEALLSPYRLLWSDIRCLALATPAFVRLLWTKATTPFGAVVRSHSWSRLLSLPFDDVADTAEALVQTVVAMTVFSMLCAAPVLFFCLPGGLFLVWLLVCMTFLRLASWPLNRGSHSQTGTVYRGPWDTDAYNTPSEHSSDSDNDDSEDDDGVQEFRRNNEKWYFVSGIGATSRSLAKTGPRLAGVFGRPVTLIRPAYTYGALADCVLALLQRLLLPFCALSVPGADTTVYAALRHTLWSKHDQKNMANRIVVLAHNTGATAVAQALVRLTGEIPAACLAQIEVYTFGSLAPDFVLPQYNLQAGVEICHVEHIAHVHDPCARFGVLQSVRHDLAGRYCGGVFVLGGGGGGGTNRKAGADSINNKNSAMTGLGLNVMSPSASTAFGRRPSISRRRSGSPPLAVNGGIHHPPAKSIAIGNARHNNIHANRQHRMSFPLSYQQLQQHQKHQQHQQLHGFQRTAFRRPASATSSTTTLVPQSTVAVPPPTAHSLMYSMEDYLTALFGPEPWSMRPDPDLDLDFDLDSSLGLGLGLGLDHHGKRRRLACDAFFLDAAVHVDYELAEKREMAALAAASASTSIHEQWNKAQANSRASRFHSVAKNAHHRLSWTGLGATAKYGTVNGLFSAGSGTKTRKSPQSKWSTWNSEFLPDGQALLGLEAVRRICKECDGRPGRDVSRLGGYFADAVARHRERFGF</sequence>
<reference evidence="3 4" key="1">
    <citation type="submission" date="2024-01" db="EMBL/GenBank/DDBJ databases">
        <authorList>
            <person name="Allen C."/>
            <person name="Tagirdzhanova G."/>
        </authorList>
    </citation>
    <scope>NUCLEOTIDE SEQUENCE [LARGE SCALE GENOMIC DNA]</scope>
    <source>
        <strain evidence="3 4">CBS 573.63</strain>
    </source>
</reference>
<keyword evidence="2" id="KW-0812">Transmembrane</keyword>
<evidence type="ECO:0000313" key="4">
    <source>
        <dbReference type="Proteomes" id="UP001642501"/>
    </source>
</evidence>
<dbReference type="PANTHER" id="PTHR42044:SF2">
    <property type="entry name" value="DUF676 DOMAIN-CONTAINING PROTEIN"/>
    <property type="match status" value="1"/>
</dbReference>
<comment type="caution">
    <text evidence="3">The sequence shown here is derived from an EMBL/GenBank/DDBJ whole genome shotgun (WGS) entry which is preliminary data.</text>
</comment>
<evidence type="ECO:0000256" key="1">
    <source>
        <dbReference type="SAM" id="MobiDB-lite"/>
    </source>
</evidence>
<feature type="region of interest" description="Disordered" evidence="1">
    <location>
        <begin position="1"/>
        <end position="64"/>
    </location>
</feature>
<feature type="transmembrane region" description="Helical" evidence="2">
    <location>
        <begin position="244"/>
        <end position="265"/>
    </location>
</feature>
<protein>
    <submittedName>
        <fullName evidence="3">Uncharacterized protein</fullName>
    </submittedName>
</protein>
<dbReference type="EMBL" id="CAWUOM010000088">
    <property type="protein sequence ID" value="CAK7271431.1"/>
    <property type="molecule type" value="Genomic_DNA"/>
</dbReference>
<feature type="region of interest" description="Disordered" evidence="1">
    <location>
        <begin position="294"/>
        <end position="314"/>
    </location>
</feature>
<feature type="region of interest" description="Disordered" evidence="1">
    <location>
        <begin position="543"/>
        <end position="574"/>
    </location>
</feature>
<keyword evidence="2" id="KW-0472">Membrane</keyword>
<accession>A0ABP0DSZ9</accession>
<dbReference type="PANTHER" id="PTHR42044">
    <property type="entry name" value="DUF676 DOMAIN-CONTAINING PROTEIN-RELATED"/>
    <property type="match status" value="1"/>
</dbReference>
<feature type="compositionally biased region" description="Low complexity" evidence="1">
    <location>
        <begin position="12"/>
        <end position="22"/>
    </location>
</feature>
<feature type="compositionally biased region" description="Polar residues" evidence="1">
    <location>
        <begin position="23"/>
        <end position="33"/>
    </location>
</feature>
<keyword evidence="4" id="KW-1185">Reference proteome</keyword>
<feature type="compositionally biased region" description="Acidic residues" evidence="1">
    <location>
        <begin position="303"/>
        <end position="314"/>
    </location>
</feature>
<organism evidence="3 4">
    <name type="scientific">Sporothrix epigloea</name>
    <dbReference type="NCBI Taxonomy" id="1892477"/>
    <lineage>
        <taxon>Eukaryota</taxon>
        <taxon>Fungi</taxon>
        <taxon>Dikarya</taxon>
        <taxon>Ascomycota</taxon>
        <taxon>Pezizomycotina</taxon>
        <taxon>Sordariomycetes</taxon>
        <taxon>Sordariomycetidae</taxon>
        <taxon>Ophiostomatales</taxon>
        <taxon>Ophiostomataceae</taxon>
        <taxon>Sporothrix</taxon>
    </lineage>
</organism>
<name>A0ABP0DSZ9_9PEZI</name>
<evidence type="ECO:0000313" key="3">
    <source>
        <dbReference type="EMBL" id="CAK7271431.1"/>
    </source>
</evidence>
<gene>
    <name evidence="3" type="ORF">SEPCBS57363_004614</name>
</gene>